<dbReference type="PROSITE" id="PS50106">
    <property type="entry name" value="PDZ"/>
    <property type="match status" value="1"/>
</dbReference>
<keyword evidence="4" id="KW-1185">Reference proteome</keyword>
<evidence type="ECO:0000313" key="3">
    <source>
        <dbReference type="EMBL" id="QSO45865.1"/>
    </source>
</evidence>
<dbReference type="Gene3D" id="2.30.42.10">
    <property type="match status" value="1"/>
</dbReference>
<dbReference type="EC" id="3.4.21.116" evidence="3"/>
<dbReference type="EMBL" id="CP071182">
    <property type="protein sequence ID" value="QSO45865.1"/>
    <property type="molecule type" value="Genomic_DNA"/>
</dbReference>
<dbReference type="SMART" id="SM00228">
    <property type="entry name" value="PDZ"/>
    <property type="match status" value="1"/>
</dbReference>
<accession>A0A9X7VVY6</accession>
<dbReference type="GO" id="GO:0016787">
    <property type="term" value="F:hydrolase activity"/>
    <property type="evidence" value="ECO:0007669"/>
    <property type="project" value="UniProtKB-KW"/>
</dbReference>
<dbReference type="InterPro" id="IPR008763">
    <property type="entry name" value="Peptidase_S55"/>
</dbReference>
<dbReference type="AlphaFoldDB" id="A0A9X7VVY6"/>
<dbReference type="KEGG" id="afx:JZ786_15105"/>
<organism evidence="3 4">
    <name type="scientific">Alicyclobacillus mengziensis</name>
    <dbReference type="NCBI Taxonomy" id="2931921"/>
    <lineage>
        <taxon>Bacteria</taxon>
        <taxon>Bacillati</taxon>
        <taxon>Bacillota</taxon>
        <taxon>Bacilli</taxon>
        <taxon>Bacillales</taxon>
        <taxon>Alicyclobacillaceae</taxon>
        <taxon>Alicyclobacillus</taxon>
    </lineage>
</organism>
<dbReference type="NCBIfam" id="TIGR02860">
    <property type="entry name" value="spore_IV_B"/>
    <property type="match status" value="1"/>
</dbReference>
<dbReference type="Proteomes" id="UP000663505">
    <property type="component" value="Chromosome"/>
</dbReference>
<evidence type="ECO:0000259" key="2">
    <source>
        <dbReference type="PROSITE" id="PS51494"/>
    </source>
</evidence>
<evidence type="ECO:0000313" key="4">
    <source>
        <dbReference type="Proteomes" id="UP000663505"/>
    </source>
</evidence>
<dbReference type="Pfam" id="PF17820">
    <property type="entry name" value="PDZ_6"/>
    <property type="match status" value="1"/>
</dbReference>
<feature type="domain" description="PDZ" evidence="1">
    <location>
        <begin position="119"/>
        <end position="191"/>
    </location>
</feature>
<dbReference type="InterPro" id="IPR036034">
    <property type="entry name" value="PDZ_sf"/>
</dbReference>
<keyword evidence="3" id="KW-0378">Hydrolase</keyword>
<dbReference type="InterPro" id="IPR001478">
    <property type="entry name" value="PDZ"/>
</dbReference>
<feature type="domain" description="Peptidase S55" evidence="2">
    <location>
        <begin position="192"/>
        <end position="429"/>
    </location>
</feature>
<dbReference type="InterPro" id="IPR041489">
    <property type="entry name" value="PDZ_6"/>
</dbReference>
<name>A0A9X7VVY6_9BACL</name>
<gene>
    <name evidence="3" type="primary">spoIVB</name>
    <name evidence="3" type="ORF">JZ786_15105</name>
</gene>
<reference evidence="3 4" key="1">
    <citation type="submission" date="2021-02" db="EMBL/GenBank/DDBJ databases">
        <title>Alicyclobacillus curvatus sp. nov. and Alicyclobacillus mengziensis sp. nov., two acidophilic bacteria isolated from acid mine drainage.</title>
        <authorList>
            <person name="Huang Y."/>
        </authorList>
    </citation>
    <scope>NUCLEOTIDE SEQUENCE [LARGE SCALE GENOMIC DNA]</scope>
    <source>
        <strain evidence="3 4">S30H14</strain>
    </source>
</reference>
<protein>
    <submittedName>
        <fullName evidence="3">SpoIVB peptidase</fullName>
        <ecNumber evidence="3">3.4.21.116</ecNumber>
    </submittedName>
</protein>
<evidence type="ECO:0000259" key="1">
    <source>
        <dbReference type="PROSITE" id="PS50106"/>
    </source>
</evidence>
<dbReference type="RefSeq" id="WP_206655238.1">
    <property type="nucleotide sequence ID" value="NZ_CP071182.1"/>
</dbReference>
<dbReference type="PROSITE" id="PS51494">
    <property type="entry name" value="SPOIVB"/>
    <property type="match status" value="1"/>
</dbReference>
<proteinExistence type="predicted"/>
<sequence length="447" mass="48185">MNKGWYGKCARMGIAAGLTWLCSSGPVTQLVSTPDEVRLPLGQRLTLDLRVPGHLQVNSSNARVVEAQTLTDDTKGVTEVSVSSHDIGDAVVSTKLFGFLPWKAVHVNVVPREDVVVGGESIGVILHSRGLIVIGFQRIGTSEASPAADAHIQVGDVVERVNGQALNSVTDLRQSVNQSNGRLELQIRRGREHKRIYVSPVVDANGERHLGMFVRERTTGVGTLTFYDPRNHRFGALGHLISDADTGQPIEGTGPVYPSEVTGVVRGEPGKPGEKRGRFVRSIGQIGDIQENTPFGVFGTMEIAPGVQGQLKELPVALPEQVHKGPAQILTVLHGQTVQSFDVEIENLVHQDKPAIKSMVVRVTDARLLKEAGGIVQGMSGSPIVQDGRLVGAVTHVFVSDPTRGYGVYAMWMVETCVHPEVEETLYQEDVPALMPRYLSPTHAGGV</sequence>
<dbReference type="SUPFAM" id="SSF50156">
    <property type="entry name" value="PDZ domain-like"/>
    <property type="match status" value="1"/>
</dbReference>
<dbReference type="Pfam" id="PF05580">
    <property type="entry name" value="Peptidase_S55"/>
    <property type="match status" value="1"/>
</dbReference>
<dbReference type="InterPro" id="IPR014219">
    <property type="entry name" value="SpoIVB"/>
</dbReference>